<keyword evidence="1" id="KW-0812">Transmembrane</keyword>
<dbReference type="AlphaFoldDB" id="A0A7Y3RK71"/>
<evidence type="ECO:0000256" key="2">
    <source>
        <dbReference type="SAM" id="SignalP"/>
    </source>
</evidence>
<organism evidence="3 4">
    <name type="scientific">Parvularcula mediterranea</name>
    <dbReference type="NCBI Taxonomy" id="2732508"/>
    <lineage>
        <taxon>Bacteria</taxon>
        <taxon>Pseudomonadati</taxon>
        <taxon>Pseudomonadota</taxon>
        <taxon>Alphaproteobacteria</taxon>
        <taxon>Parvularculales</taxon>
        <taxon>Parvularculaceae</taxon>
        <taxon>Parvularcula</taxon>
    </lineage>
</organism>
<dbReference type="EMBL" id="JABFCX010000002">
    <property type="protein sequence ID" value="NNU15180.1"/>
    <property type="molecule type" value="Genomic_DNA"/>
</dbReference>
<evidence type="ECO:0000313" key="4">
    <source>
        <dbReference type="Proteomes" id="UP000536835"/>
    </source>
</evidence>
<keyword evidence="1" id="KW-0472">Membrane</keyword>
<dbReference type="Proteomes" id="UP000536835">
    <property type="component" value="Unassembled WGS sequence"/>
</dbReference>
<name>A0A7Y3RK71_9PROT</name>
<protein>
    <submittedName>
        <fullName evidence="3">PEP-CTERM sorting domain-containing protein</fullName>
    </submittedName>
</protein>
<feature type="signal peptide" evidence="2">
    <location>
        <begin position="1"/>
        <end position="21"/>
    </location>
</feature>
<feature type="chain" id="PRO_5030911970" evidence="2">
    <location>
        <begin position="22"/>
        <end position="172"/>
    </location>
</feature>
<feature type="transmembrane region" description="Helical" evidence="1">
    <location>
        <begin position="147"/>
        <end position="165"/>
    </location>
</feature>
<dbReference type="RefSeq" id="WP_173196457.1">
    <property type="nucleotide sequence ID" value="NZ_JABFCX010000002.1"/>
</dbReference>
<dbReference type="InterPro" id="IPR013424">
    <property type="entry name" value="Ice-binding_C"/>
</dbReference>
<proteinExistence type="predicted"/>
<dbReference type="NCBIfam" id="TIGR02595">
    <property type="entry name" value="PEP_CTERM"/>
    <property type="match status" value="1"/>
</dbReference>
<keyword evidence="2" id="KW-0732">Signal</keyword>
<sequence length="172" mass="17964">MFRKIFALIASAVMLTGIASAATVVNIGTFPGNDSNQEPGSQIPATFIELGKFDCDNDSCSTASGSGVAIGSFSYAVTSTSGATEGTFTLNPGSGYELAYFVVKAGNEYDLYQIIGPVVSGTFNWDTSNLNGRNLSHLSFYGNLAEVPVPAAALLFPAGLAAMAWRRKKRAA</sequence>
<comment type="caution">
    <text evidence="3">The sequence shown here is derived from an EMBL/GenBank/DDBJ whole genome shotgun (WGS) entry which is preliminary data.</text>
</comment>
<keyword evidence="1" id="KW-1133">Transmembrane helix</keyword>
<accession>A0A7Y3RK71</accession>
<reference evidence="3 4" key="1">
    <citation type="submission" date="2020-05" db="EMBL/GenBank/DDBJ databases">
        <title>Parvularcula mediterraneae sp. nov., isolated from polypropylene straw from shallow seawater of the seashore of Laganas in Zakynthos island, Greece.</title>
        <authorList>
            <person name="Szabo I."/>
            <person name="Al-Omari J."/>
            <person name="Rado J."/>
            <person name="Szerdahelyi G.S."/>
        </authorList>
    </citation>
    <scope>NUCLEOTIDE SEQUENCE [LARGE SCALE GENOMIC DNA]</scope>
    <source>
        <strain evidence="3 4">ZS-1/3</strain>
    </source>
</reference>
<keyword evidence="4" id="KW-1185">Reference proteome</keyword>
<evidence type="ECO:0000256" key="1">
    <source>
        <dbReference type="SAM" id="Phobius"/>
    </source>
</evidence>
<evidence type="ECO:0000313" key="3">
    <source>
        <dbReference type="EMBL" id="NNU15180.1"/>
    </source>
</evidence>
<gene>
    <name evidence="3" type="ORF">HK107_02425</name>
</gene>